<dbReference type="AlphaFoldDB" id="A0A7S4G9D3"/>
<protein>
    <recommendedName>
        <fullName evidence="3">Acyltransferase 3 domain-containing protein</fullName>
    </recommendedName>
</protein>
<feature type="transmembrane region" description="Helical" evidence="1">
    <location>
        <begin position="145"/>
        <end position="167"/>
    </location>
</feature>
<reference evidence="4" key="1">
    <citation type="submission" date="2021-01" db="EMBL/GenBank/DDBJ databases">
        <authorList>
            <person name="Corre E."/>
            <person name="Pelletier E."/>
            <person name="Niang G."/>
            <person name="Scheremetjew M."/>
            <person name="Finn R."/>
            <person name="Kale V."/>
            <person name="Holt S."/>
            <person name="Cochrane G."/>
            <person name="Meng A."/>
            <person name="Brown T."/>
            <person name="Cohen L."/>
        </authorList>
    </citation>
    <scope>NUCLEOTIDE SEQUENCE</scope>
    <source>
        <strain evidence="4">CCMP1594</strain>
    </source>
</reference>
<sequence>MSPLMRLVAVLLCAGKAAALCSPYNFTPQMLMYSGTSPMDLGNYEACLAQGNAHHCVFSFDTRDPEAPTQGFWLDTPLTMTGLCVPKQCTENDTRTDVAKWLSVIDAGTAKSLGLNFTDLWTKNTADVTCSENRARLGQDPQACLMLVVVLALAAMVGVATITQVCLERLDADNSPEAALRRALMCGDPRGRPGRPHSKRMRALLAFSALKNFDDLVGHRHTDTNFFNGMRFFSIVWVILGHTAVFTRPGWSNIVDIKHIVDDYAMVVVFGAFFAVDTFFFMSGFLQAHLLPAYLLRLKTRAWHGLPVVVALRYLRVTPLVLFVIFAGRLTRFMGDGPVFFHYQRSDVWEHCDQFWWTTVLYLNNFYPPDKSETCLGWTWYLSNDWQFFLLTCPLVLWYAYGNERLVMALLVTAQILCVGLGFADKLSVLSHAYVRPWNRAAPYLWGVLAALIWKKLKDKSVQRERPLVDISDAEAEAVPKWPDVDADEPPPWGIAAALWVVHTPWPRRLLYAVAAALMWSGMTFSWQKYRHDWAALYSRSPGAHPWPEMYQRFYGGYYVLCWGLGLFLLSIPWALGYGGRVRALLEHPVFTPLARLTYGVYLVHPLLMLYVTWQTRQYYAWHASNIAVMVLGYVALAGAASLTLFLLVEKPVANVVGLWAPEKRGGRAMPGSVSTESVQ</sequence>
<dbReference type="InterPro" id="IPR052728">
    <property type="entry name" value="O2_lipid_transport_reg"/>
</dbReference>
<dbReference type="EMBL" id="HBJA01118730">
    <property type="protein sequence ID" value="CAE0829605.1"/>
    <property type="molecule type" value="Transcribed_RNA"/>
</dbReference>
<keyword evidence="1" id="KW-0812">Transmembrane</keyword>
<feature type="domain" description="Acyltransferase 3" evidence="3">
    <location>
        <begin position="226"/>
        <end position="637"/>
    </location>
</feature>
<dbReference type="Pfam" id="PF01757">
    <property type="entry name" value="Acyl_transf_3"/>
    <property type="match status" value="1"/>
</dbReference>
<evidence type="ECO:0000256" key="1">
    <source>
        <dbReference type="SAM" id="Phobius"/>
    </source>
</evidence>
<keyword evidence="1" id="KW-0472">Membrane</keyword>
<accession>A0A7S4G9D3</accession>
<feature type="transmembrane region" description="Helical" evidence="1">
    <location>
        <begin position="556"/>
        <end position="576"/>
    </location>
</feature>
<proteinExistence type="predicted"/>
<feature type="chain" id="PRO_5031203059" description="Acyltransferase 3 domain-containing protein" evidence="2">
    <location>
        <begin position="20"/>
        <end position="680"/>
    </location>
</feature>
<feature type="transmembrane region" description="Helical" evidence="1">
    <location>
        <begin position="264"/>
        <end position="286"/>
    </location>
</feature>
<evidence type="ECO:0000313" key="4">
    <source>
        <dbReference type="EMBL" id="CAE0829605.1"/>
    </source>
</evidence>
<dbReference type="InterPro" id="IPR002656">
    <property type="entry name" value="Acyl_transf_3_dom"/>
</dbReference>
<gene>
    <name evidence="4" type="ORF">EGYM00163_LOCUS40883</name>
</gene>
<keyword evidence="2" id="KW-0732">Signal</keyword>
<feature type="transmembrane region" description="Helical" evidence="1">
    <location>
        <begin position="226"/>
        <end position="244"/>
    </location>
</feature>
<keyword evidence="1" id="KW-1133">Transmembrane helix</keyword>
<organism evidence="4">
    <name type="scientific">Eutreptiella gymnastica</name>
    <dbReference type="NCBI Taxonomy" id="73025"/>
    <lineage>
        <taxon>Eukaryota</taxon>
        <taxon>Discoba</taxon>
        <taxon>Euglenozoa</taxon>
        <taxon>Euglenida</taxon>
        <taxon>Spirocuta</taxon>
        <taxon>Euglenophyceae</taxon>
        <taxon>Eutreptiales</taxon>
        <taxon>Eutreptiaceae</taxon>
        <taxon>Eutreptiella</taxon>
    </lineage>
</organism>
<evidence type="ECO:0000259" key="3">
    <source>
        <dbReference type="Pfam" id="PF01757"/>
    </source>
</evidence>
<evidence type="ECO:0000256" key="2">
    <source>
        <dbReference type="SAM" id="SignalP"/>
    </source>
</evidence>
<dbReference type="GO" id="GO:0016747">
    <property type="term" value="F:acyltransferase activity, transferring groups other than amino-acyl groups"/>
    <property type="evidence" value="ECO:0007669"/>
    <property type="project" value="InterPro"/>
</dbReference>
<feature type="transmembrane region" description="Helical" evidence="1">
    <location>
        <begin position="597"/>
        <end position="614"/>
    </location>
</feature>
<name>A0A7S4G9D3_9EUGL</name>
<feature type="transmembrane region" description="Helical" evidence="1">
    <location>
        <begin position="626"/>
        <end position="649"/>
    </location>
</feature>
<dbReference type="PANTHER" id="PTHR11161:SF0">
    <property type="entry name" value="O-ACYLTRANSFERASE LIKE PROTEIN"/>
    <property type="match status" value="1"/>
</dbReference>
<feature type="transmembrane region" description="Helical" evidence="1">
    <location>
        <begin position="306"/>
        <end position="328"/>
    </location>
</feature>
<feature type="signal peptide" evidence="2">
    <location>
        <begin position="1"/>
        <end position="19"/>
    </location>
</feature>
<dbReference type="PANTHER" id="PTHR11161">
    <property type="entry name" value="O-ACYLTRANSFERASE"/>
    <property type="match status" value="1"/>
</dbReference>